<dbReference type="GO" id="GO:0008270">
    <property type="term" value="F:zinc ion binding"/>
    <property type="evidence" value="ECO:0007669"/>
    <property type="project" value="UniProtKB-KW"/>
</dbReference>
<dbReference type="InterPro" id="IPR013087">
    <property type="entry name" value="Znf_C2H2_type"/>
</dbReference>
<dbReference type="SUPFAM" id="SSF57667">
    <property type="entry name" value="beta-beta-alpha zinc fingers"/>
    <property type="match status" value="2"/>
</dbReference>
<dbReference type="Proteomes" id="UP001318040">
    <property type="component" value="Chromosome 53"/>
</dbReference>
<comment type="subcellular location">
    <subcellularLocation>
        <location evidence="1">Nucleus</location>
    </subcellularLocation>
</comment>
<feature type="region of interest" description="Disordered" evidence="10">
    <location>
        <begin position="405"/>
        <end position="446"/>
    </location>
</feature>
<feature type="compositionally biased region" description="Basic and acidic residues" evidence="10">
    <location>
        <begin position="177"/>
        <end position="201"/>
    </location>
</feature>
<evidence type="ECO:0000313" key="12">
    <source>
        <dbReference type="Proteomes" id="UP001318040"/>
    </source>
</evidence>
<keyword evidence="6" id="KW-0862">Zinc</keyword>
<keyword evidence="8" id="KW-0539">Nucleus</keyword>
<feature type="domain" description="C2H2-type" evidence="11">
    <location>
        <begin position="487"/>
        <end position="514"/>
    </location>
</feature>
<reference evidence="13 14" key="1">
    <citation type="submission" date="2025-04" db="UniProtKB">
        <authorList>
            <consortium name="RefSeq"/>
        </authorList>
    </citation>
    <scope>IDENTIFICATION</scope>
    <source>
        <tissue evidence="13 14">Sperm</tissue>
    </source>
</reference>
<comment type="similarity">
    <text evidence="2">Belongs to the krueppel C2H2-type zinc-finger protein family.</text>
</comment>
<evidence type="ECO:0000256" key="1">
    <source>
        <dbReference type="ARBA" id="ARBA00004123"/>
    </source>
</evidence>
<evidence type="ECO:0000313" key="14">
    <source>
        <dbReference type="RefSeq" id="XP_032829999.1"/>
    </source>
</evidence>
<dbReference type="RefSeq" id="XP_032830000.1">
    <property type="nucleotide sequence ID" value="XM_032974109.1"/>
</dbReference>
<evidence type="ECO:0000256" key="5">
    <source>
        <dbReference type="ARBA" id="ARBA00022771"/>
    </source>
</evidence>
<feature type="region of interest" description="Disordered" evidence="10">
    <location>
        <begin position="270"/>
        <end position="349"/>
    </location>
</feature>
<keyword evidence="12" id="KW-1185">Reference proteome</keyword>
<sequence length="556" mass="58057">MAAAVAVAAAVGGSVNPRHDFPAWLAAQGMSMSVAEAVNRELGIGDYEALLACAEHSHVRAELFAAARERLPFAFYAVLRRVAEASAPTCRDGGGGVVPGSPGGQVSAVRPFLSGLLDAIVVMLNSLSQELLQSAERFTRLEPALYGGTLDDGGAGDGVTVQDNAGSEAGDGSAYDGAHDGDHDGDHDGPHDGPHDGAHDLTEASGELQENSDAQDNNSLWETTNIKTEQAYEELEDWHVEGDTGVGEESDDGEANWDVDVKADDMKNAGNACDLKKEGSEPLRHAADGGTPPHGPARKAPAPRGFPAWRPFAGAAGEGGSGRAGVRQRASANGSESRTVGGGGGGSGDDGAALGWLPCERRELHACPSARSLSASGNASQQRSAEWAEPRGWYGFTYSQLPGPAGAQFSAGDLEPHGTRGGAAPTPSHPTRGDAAGGGGSRAKKAAATAQHGGRCGQLQCHVCRASFRYQCLLALHMRKHTGEKPFSCELCGKTFSLSHNLSRHKRIHRGETFACEVCGKHFSRFYMLAHHKKEMHTLKPLGEAAGEEQHGVFEG</sequence>
<proteinExistence type="inferred from homology"/>
<gene>
    <name evidence="13 14 15 16 17" type="primary">LOC116953848</name>
</gene>
<dbReference type="GeneID" id="116953848"/>
<dbReference type="Pfam" id="PF00096">
    <property type="entry name" value="zf-C2H2"/>
    <property type="match status" value="2"/>
</dbReference>
<protein>
    <submittedName>
        <fullName evidence="13 14">Zinc finger protein 697-like</fullName>
    </submittedName>
</protein>
<dbReference type="RefSeq" id="XP_032829998.1">
    <property type="nucleotide sequence ID" value="XM_032974107.1"/>
</dbReference>
<dbReference type="KEGG" id="pmrn:116953848"/>
<evidence type="ECO:0000256" key="9">
    <source>
        <dbReference type="PROSITE-ProRule" id="PRU00042"/>
    </source>
</evidence>
<evidence type="ECO:0000313" key="13">
    <source>
        <dbReference type="RefSeq" id="XP_032829998.1"/>
    </source>
</evidence>
<dbReference type="PROSITE" id="PS00028">
    <property type="entry name" value="ZINC_FINGER_C2H2_1"/>
    <property type="match status" value="3"/>
</dbReference>
<dbReference type="PROSITE" id="PS50157">
    <property type="entry name" value="ZINC_FINGER_C2H2_2"/>
    <property type="match status" value="3"/>
</dbReference>
<dbReference type="InterPro" id="IPR036236">
    <property type="entry name" value="Znf_C2H2_sf"/>
</dbReference>
<dbReference type="RefSeq" id="XP_032830002.1">
    <property type="nucleotide sequence ID" value="XM_032974111.1"/>
</dbReference>
<evidence type="ECO:0000256" key="4">
    <source>
        <dbReference type="ARBA" id="ARBA00022737"/>
    </source>
</evidence>
<feature type="region of interest" description="Disordered" evidence="10">
    <location>
        <begin position="149"/>
        <end position="201"/>
    </location>
</feature>
<feature type="compositionally biased region" description="Gly residues" evidence="10">
    <location>
        <begin position="340"/>
        <end position="349"/>
    </location>
</feature>
<dbReference type="PANTHER" id="PTHR23235:SF120">
    <property type="entry name" value="KRUPPEL-LIKE FACTOR 15"/>
    <property type="match status" value="1"/>
</dbReference>
<dbReference type="GO" id="GO:0000981">
    <property type="term" value="F:DNA-binding transcription factor activity, RNA polymerase II-specific"/>
    <property type="evidence" value="ECO:0007669"/>
    <property type="project" value="TreeGrafter"/>
</dbReference>
<dbReference type="PANTHER" id="PTHR23235">
    <property type="entry name" value="KRUEPPEL-LIKE TRANSCRIPTION FACTOR"/>
    <property type="match status" value="1"/>
</dbReference>
<dbReference type="Gene3D" id="3.30.160.60">
    <property type="entry name" value="Classic Zinc Finger"/>
    <property type="match status" value="2"/>
</dbReference>
<dbReference type="RefSeq" id="XP_032830001.1">
    <property type="nucleotide sequence ID" value="XM_032974110.1"/>
</dbReference>
<evidence type="ECO:0000256" key="3">
    <source>
        <dbReference type="ARBA" id="ARBA00022723"/>
    </source>
</evidence>
<evidence type="ECO:0000256" key="6">
    <source>
        <dbReference type="ARBA" id="ARBA00022833"/>
    </source>
</evidence>
<organism evidence="12 14">
    <name type="scientific">Petromyzon marinus</name>
    <name type="common">Sea lamprey</name>
    <dbReference type="NCBI Taxonomy" id="7757"/>
    <lineage>
        <taxon>Eukaryota</taxon>
        <taxon>Metazoa</taxon>
        <taxon>Chordata</taxon>
        <taxon>Craniata</taxon>
        <taxon>Vertebrata</taxon>
        <taxon>Cyclostomata</taxon>
        <taxon>Hyperoartia</taxon>
        <taxon>Petromyzontiformes</taxon>
        <taxon>Petromyzontidae</taxon>
        <taxon>Petromyzon</taxon>
    </lineage>
</organism>
<evidence type="ECO:0000256" key="8">
    <source>
        <dbReference type="ARBA" id="ARBA00023242"/>
    </source>
</evidence>
<evidence type="ECO:0000259" key="11">
    <source>
        <dbReference type="PROSITE" id="PS50157"/>
    </source>
</evidence>
<dbReference type="RefSeq" id="XP_032829999.1">
    <property type="nucleotide sequence ID" value="XM_032974108.1"/>
</dbReference>
<dbReference type="GO" id="GO:0000978">
    <property type="term" value="F:RNA polymerase II cis-regulatory region sequence-specific DNA binding"/>
    <property type="evidence" value="ECO:0007669"/>
    <property type="project" value="TreeGrafter"/>
</dbReference>
<name>A0AAJ7XCT9_PETMA</name>
<keyword evidence="7" id="KW-0238">DNA-binding</keyword>
<dbReference type="GO" id="GO:0005634">
    <property type="term" value="C:nucleus"/>
    <property type="evidence" value="ECO:0007669"/>
    <property type="project" value="UniProtKB-SubCell"/>
</dbReference>
<keyword evidence="3" id="KW-0479">Metal-binding</keyword>
<evidence type="ECO:0000256" key="7">
    <source>
        <dbReference type="ARBA" id="ARBA00023125"/>
    </source>
</evidence>
<evidence type="ECO:0000256" key="2">
    <source>
        <dbReference type="ARBA" id="ARBA00006991"/>
    </source>
</evidence>
<evidence type="ECO:0000256" key="10">
    <source>
        <dbReference type="SAM" id="MobiDB-lite"/>
    </source>
</evidence>
<accession>A0AAJ7XCT9</accession>
<evidence type="ECO:0000313" key="15">
    <source>
        <dbReference type="RefSeq" id="XP_032830000.1"/>
    </source>
</evidence>
<keyword evidence="5 9" id="KW-0863">Zinc-finger</keyword>
<feature type="domain" description="C2H2-type" evidence="11">
    <location>
        <begin position="514"/>
        <end position="538"/>
    </location>
</feature>
<keyword evidence="4" id="KW-0677">Repeat</keyword>
<evidence type="ECO:0000313" key="17">
    <source>
        <dbReference type="RefSeq" id="XP_032830002.1"/>
    </source>
</evidence>
<feature type="compositionally biased region" description="Basic and acidic residues" evidence="10">
    <location>
        <begin position="274"/>
        <end position="287"/>
    </location>
</feature>
<evidence type="ECO:0000313" key="16">
    <source>
        <dbReference type="RefSeq" id="XP_032830001.1"/>
    </source>
</evidence>
<dbReference type="SMART" id="SM00355">
    <property type="entry name" value="ZnF_C2H2"/>
    <property type="match status" value="3"/>
</dbReference>
<feature type="domain" description="C2H2-type" evidence="11">
    <location>
        <begin position="459"/>
        <end position="486"/>
    </location>
</feature>
<dbReference type="AlphaFoldDB" id="A0AAJ7XCT9"/>
<dbReference type="FunFam" id="3.30.160.60:FF:001174">
    <property type="entry name" value="zinc finger protein 527 isoform X1"/>
    <property type="match status" value="1"/>
</dbReference>